<dbReference type="EMBL" id="CP102487">
    <property type="protein sequence ID" value="UUX57583.1"/>
    <property type="molecule type" value="Genomic_DNA"/>
</dbReference>
<keyword evidence="3" id="KW-0378">Hydrolase</keyword>
<proteinExistence type="predicted"/>
<dbReference type="InterPro" id="IPR003675">
    <property type="entry name" value="Rce1/LyrA-like_dom"/>
</dbReference>
<keyword evidence="1" id="KW-1133">Transmembrane helix</keyword>
<name>A0AA95BRH0_9MICC</name>
<dbReference type="GO" id="GO:0008237">
    <property type="term" value="F:metallopeptidase activity"/>
    <property type="evidence" value="ECO:0007669"/>
    <property type="project" value="UniProtKB-KW"/>
</dbReference>
<evidence type="ECO:0000256" key="1">
    <source>
        <dbReference type="SAM" id="Phobius"/>
    </source>
</evidence>
<dbReference type="GO" id="GO:0080120">
    <property type="term" value="P:CAAX-box protein maturation"/>
    <property type="evidence" value="ECO:0007669"/>
    <property type="project" value="UniProtKB-ARBA"/>
</dbReference>
<feature type="transmembrane region" description="Helical" evidence="1">
    <location>
        <begin position="145"/>
        <end position="169"/>
    </location>
</feature>
<feature type="transmembrane region" description="Helical" evidence="1">
    <location>
        <begin position="201"/>
        <end position="223"/>
    </location>
</feature>
<keyword evidence="1" id="KW-0472">Membrane</keyword>
<feature type="transmembrane region" description="Helical" evidence="1">
    <location>
        <begin position="12"/>
        <end position="34"/>
    </location>
</feature>
<dbReference type="Proteomes" id="UP001060018">
    <property type="component" value="Chromosome"/>
</dbReference>
<accession>A0AA95BRH0</accession>
<keyword evidence="3" id="KW-0645">Protease</keyword>
<dbReference type="AlphaFoldDB" id="A0AA95BRH0"/>
<evidence type="ECO:0000259" key="2">
    <source>
        <dbReference type="Pfam" id="PF02517"/>
    </source>
</evidence>
<sequence>MWLGKGLNEPSFTAIASLMMFTPAAAALAVSLLERRGSTFLRDTGIWPLKRSMRFLVSVLLALLIPIALVVQAPFVGTWIGVFPGDLQNFTLLHFVSGTKGPVLYLADQALLIVLAGLANALLAIGEEVGWRGWLWPRLVPSGKLVAILFSGVIWGFWHAPLILLGYNYPLAPGWGVIAMCGVCIVLGAFLGWIRSYSESVWPAALAHGVFNASVGLTSLFMTLGASMDSTESSILGWTGWILPGVVIAVILLVSAIRSGVPGSISTVRQNLEN</sequence>
<gene>
    <name evidence="3" type="ORF">NUH22_09605</name>
</gene>
<evidence type="ECO:0000313" key="4">
    <source>
        <dbReference type="Proteomes" id="UP001060018"/>
    </source>
</evidence>
<reference evidence="3" key="1">
    <citation type="journal article" date="2022" name="Pest Manag. Sci.">
        <title>Glutamicibacter halophytocola-mediated host fitness of potato tuber moth on Solanaceae crops.</title>
        <authorList>
            <person name="Wang W."/>
            <person name="Xiao G."/>
            <person name="Du G."/>
            <person name="Chang L."/>
            <person name="Yang Y."/>
            <person name="Ye J."/>
            <person name="Chen B."/>
        </authorList>
    </citation>
    <scope>NUCLEOTIDE SEQUENCE</scope>
    <source>
        <strain evidence="3">S2</strain>
    </source>
</reference>
<feature type="transmembrane region" description="Helical" evidence="1">
    <location>
        <begin position="175"/>
        <end position="194"/>
    </location>
</feature>
<dbReference type="PANTHER" id="PTHR35797:SF1">
    <property type="entry name" value="PROTEASE"/>
    <property type="match status" value="1"/>
</dbReference>
<dbReference type="Pfam" id="PF02517">
    <property type="entry name" value="Rce1-like"/>
    <property type="match status" value="1"/>
</dbReference>
<dbReference type="GO" id="GO:0004175">
    <property type="term" value="F:endopeptidase activity"/>
    <property type="evidence" value="ECO:0007669"/>
    <property type="project" value="UniProtKB-ARBA"/>
</dbReference>
<organism evidence="3 4">
    <name type="scientific">Glutamicibacter halophytocola</name>
    <dbReference type="NCBI Taxonomy" id="1933880"/>
    <lineage>
        <taxon>Bacteria</taxon>
        <taxon>Bacillati</taxon>
        <taxon>Actinomycetota</taxon>
        <taxon>Actinomycetes</taxon>
        <taxon>Micrococcales</taxon>
        <taxon>Micrococcaceae</taxon>
        <taxon>Glutamicibacter</taxon>
    </lineage>
</organism>
<evidence type="ECO:0000313" key="3">
    <source>
        <dbReference type="EMBL" id="UUX57583.1"/>
    </source>
</evidence>
<protein>
    <submittedName>
        <fullName evidence="3">CPBP family intramembrane metalloprotease</fullName>
    </submittedName>
</protein>
<feature type="transmembrane region" description="Helical" evidence="1">
    <location>
        <begin position="55"/>
        <end position="83"/>
    </location>
</feature>
<feature type="transmembrane region" description="Helical" evidence="1">
    <location>
        <begin position="235"/>
        <end position="257"/>
    </location>
</feature>
<dbReference type="RefSeq" id="WP_257745203.1">
    <property type="nucleotide sequence ID" value="NZ_CP102487.1"/>
</dbReference>
<dbReference type="InterPro" id="IPR042150">
    <property type="entry name" value="MmRce1-like"/>
</dbReference>
<keyword evidence="1" id="KW-0812">Transmembrane</keyword>
<keyword evidence="3" id="KW-0482">Metalloprotease</keyword>
<feature type="domain" description="CAAX prenyl protease 2/Lysostaphin resistance protein A-like" evidence="2">
    <location>
        <begin position="113"/>
        <end position="213"/>
    </location>
</feature>
<dbReference type="PANTHER" id="PTHR35797">
    <property type="entry name" value="PROTEASE-RELATED"/>
    <property type="match status" value="1"/>
</dbReference>
<feature type="transmembrane region" description="Helical" evidence="1">
    <location>
        <begin position="103"/>
        <end position="125"/>
    </location>
</feature>